<protein>
    <recommendedName>
        <fullName evidence="7">Fe2OG dioxygenase domain-containing protein</fullName>
    </recommendedName>
</protein>
<comment type="similarity">
    <text evidence="4">Belongs to the PhyH family. PHYHD1 subfamily.</text>
</comment>
<name>A0A1D1VRT1_RAMVA</name>
<reference evidence="5 6" key="1">
    <citation type="journal article" date="2016" name="Nat. Commun.">
        <title>Extremotolerant tardigrade genome and improved radiotolerance of human cultured cells by tardigrade-unique protein.</title>
        <authorList>
            <person name="Hashimoto T."/>
            <person name="Horikawa D.D."/>
            <person name="Saito Y."/>
            <person name="Kuwahara H."/>
            <person name="Kozuka-Hata H."/>
            <person name="Shin-I T."/>
            <person name="Minakuchi Y."/>
            <person name="Ohishi K."/>
            <person name="Motoyama A."/>
            <person name="Aizu T."/>
            <person name="Enomoto A."/>
            <person name="Kondo K."/>
            <person name="Tanaka S."/>
            <person name="Hara Y."/>
            <person name="Koshikawa S."/>
            <person name="Sagara H."/>
            <person name="Miura T."/>
            <person name="Yokobori S."/>
            <person name="Miyagawa K."/>
            <person name="Suzuki Y."/>
            <person name="Kubo T."/>
            <person name="Oyama M."/>
            <person name="Kohara Y."/>
            <person name="Fujiyama A."/>
            <person name="Arakawa K."/>
            <person name="Katayama T."/>
            <person name="Toyoda A."/>
            <person name="Kunieda T."/>
        </authorList>
    </citation>
    <scope>NUCLEOTIDE SEQUENCE [LARGE SCALE GENOMIC DNA]</scope>
    <source>
        <strain evidence="5 6">YOKOZUNA-1</strain>
    </source>
</reference>
<comment type="caution">
    <text evidence="5">The sequence shown here is derived from an EMBL/GenBank/DDBJ whole genome shotgun (WGS) entry which is preliminary data.</text>
</comment>
<evidence type="ECO:0000256" key="4">
    <source>
        <dbReference type="ARBA" id="ARBA00038356"/>
    </source>
</evidence>
<evidence type="ECO:0008006" key="7">
    <source>
        <dbReference type="Google" id="ProtNLM"/>
    </source>
</evidence>
<dbReference type="SUPFAM" id="SSF51197">
    <property type="entry name" value="Clavaminate synthase-like"/>
    <property type="match status" value="1"/>
</dbReference>
<evidence type="ECO:0000256" key="3">
    <source>
        <dbReference type="ARBA" id="ARBA00023004"/>
    </source>
</evidence>
<dbReference type="Proteomes" id="UP000186922">
    <property type="component" value="Unassembled WGS sequence"/>
</dbReference>
<evidence type="ECO:0000256" key="1">
    <source>
        <dbReference type="ARBA" id="ARBA00001962"/>
    </source>
</evidence>
<keyword evidence="6" id="KW-1185">Reference proteome</keyword>
<dbReference type="PANTHER" id="PTHR20883">
    <property type="entry name" value="PHYTANOYL-COA DIOXYGENASE DOMAIN CONTAINING 1"/>
    <property type="match status" value="1"/>
</dbReference>
<gene>
    <name evidence="5" type="primary">RvY_14073</name>
    <name evidence="5" type="synonym">RvY_14073.1</name>
    <name evidence="5" type="ORF">RvY_14073-1</name>
</gene>
<dbReference type="Pfam" id="PF05721">
    <property type="entry name" value="PhyH"/>
    <property type="match status" value="1"/>
</dbReference>
<evidence type="ECO:0000313" key="6">
    <source>
        <dbReference type="Proteomes" id="UP000186922"/>
    </source>
</evidence>
<dbReference type="GO" id="GO:0046872">
    <property type="term" value="F:metal ion binding"/>
    <property type="evidence" value="ECO:0007669"/>
    <property type="project" value="UniProtKB-KW"/>
</dbReference>
<dbReference type="PANTHER" id="PTHR20883:SF15">
    <property type="entry name" value="PHYTANOYL-COA DIOXYGENASE DOMAIN-CONTAINING PROTEIN 1"/>
    <property type="match status" value="1"/>
</dbReference>
<keyword evidence="3" id="KW-0408">Iron</keyword>
<proteinExistence type="inferred from homology"/>
<dbReference type="EMBL" id="BDGG01000009">
    <property type="protein sequence ID" value="GAV03681.1"/>
    <property type="molecule type" value="Genomic_DNA"/>
</dbReference>
<dbReference type="OrthoDB" id="445007at2759"/>
<sequence>MESSKSLLETFNRDGYAVISSFLTEEECQTLKAACGRIMEEMNPEEHSSHVFHVGEKATKSRDDYFLTSGDKIRFFFEPDAVDETGKLLVPKDISVNKIGHALAWIDPAFKKVTFSQKVAKVCRTLGLEDPRLVQSMYIFKNPGIGQKVNTHQDSTFLYVQPTSSLLGFWFALEDASEENGCLYFVPGSQNRQPINRFVRNSDPVGGNPTVMRGEELNVPMSDFKAAPVTKGSLVLIHGNVIHRSEKNSSAKSRHAYTFHLVDFSNAVYSPENWLQPTKELPFPPIYANLVE</sequence>
<dbReference type="AlphaFoldDB" id="A0A1D1VRT1"/>
<keyword evidence="2" id="KW-0479">Metal-binding</keyword>
<accession>A0A1D1VRT1</accession>
<dbReference type="STRING" id="947166.A0A1D1VRT1"/>
<comment type="cofactor">
    <cofactor evidence="1">
        <name>Fe cation</name>
        <dbReference type="ChEBI" id="CHEBI:24875"/>
    </cofactor>
</comment>
<evidence type="ECO:0000313" key="5">
    <source>
        <dbReference type="EMBL" id="GAV03681.1"/>
    </source>
</evidence>
<dbReference type="Gene3D" id="2.60.120.620">
    <property type="entry name" value="q2cbj1_9rhob like domain"/>
    <property type="match status" value="1"/>
</dbReference>
<organism evidence="5 6">
    <name type="scientific">Ramazzottius varieornatus</name>
    <name type="common">Water bear</name>
    <name type="synonym">Tardigrade</name>
    <dbReference type="NCBI Taxonomy" id="947166"/>
    <lineage>
        <taxon>Eukaryota</taxon>
        <taxon>Metazoa</taxon>
        <taxon>Ecdysozoa</taxon>
        <taxon>Tardigrada</taxon>
        <taxon>Eutardigrada</taxon>
        <taxon>Parachela</taxon>
        <taxon>Hypsibioidea</taxon>
        <taxon>Ramazzottiidae</taxon>
        <taxon>Ramazzottius</taxon>
    </lineage>
</organism>
<evidence type="ECO:0000256" key="2">
    <source>
        <dbReference type="ARBA" id="ARBA00022723"/>
    </source>
</evidence>
<dbReference type="InterPro" id="IPR008775">
    <property type="entry name" value="Phytyl_CoA_dOase-like"/>
</dbReference>